<proteinExistence type="predicted"/>
<dbReference type="Proteomes" id="UP001179280">
    <property type="component" value="Unassembled WGS sequence"/>
</dbReference>
<keyword evidence="2" id="KW-1185">Reference proteome</keyword>
<comment type="caution">
    <text evidence="1">The sequence shown here is derived from an EMBL/GenBank/DDBJ whole genome shotgun (WGS) entry which is preliminary data.</text>
</comment>
<evidence type="ECO:0000313" key="2">
    <source>
        <dbReference type="Proteomes" id="UP001179280"/>
    </source>
</evidence>
<accession>A0ABS2SWC2</accession>
<gene>
    <name evidence="1" type="ORF">JOC54_003083</name>
</gene>
<name>A0ABS2SWC2_9BACI</name>
<protein>
    <submittedName>
        <fullName evidence="1">Uncharacterized protein</fullName>
    </submittedName>
</protein>
<organism evidence="1 2">
    <name type="scientific">Shouchella xiaoxiensis</name>
    <dbReference type="NCBI Taxonomy" id="766895"/>
    <lineage>
        <taxon>Bacteria</taxon>
        <taxon>Bacillati</taxon>
        <taxon>Bacillota</taxon>
        <taxon>Bacilli</taxon>
        <taxon>Bacillales</taxon>
        <taxon>Bacillaceae</taxon>
        <taxon>Shouchella</taxon>
    </lineage>
</organism>
<reference evidence="1" key="1">
    <citation type="submission" date="2021-01" db="EMBL/GenBank/DDBJ databases">
        <title>Genomic Encyclopedia of Type Strains, Phase IV (KMG-IV): sequencing the most valuable type-strain genomes for metagenomic binning, comparative biology and taxonomic classification.</title>
        <authorList>
            <person name="Goeker M."/>
        </authorList>
    </citation>
    <scope>NUCLEOTIDE SEQUENCE</scope>
    <source>
        <strain evidence="1">DSM 21943</strain>
    </source>
</reference>
<dbReference type="RefSeq" id="WP_204467017.1">
    <property type="nucleotide sequence ID" value="NZ_JAFBCV010000010.1"/>
</dbReference>
<evidence type="ECO:0000313" key="1">
    <source>
        <dbReference type="EMBL" id="MBM7839803.1"/>
    </source>
</evidence>
<sequence length="50" mass="5911">MNNKYCPECGAILVEDYDDIIIEDEHGGYTIHDFEVWKCRKQCGFKVKKQ</sequence>
<dbReference type="EMBL" id="JAFBCV010000010">
    <property type="protein sequence ID" value="MBM7839803.1"/>
    <property type="molecule type" value="Genomic_DNA"/>
</dbReference>